<protein>
    <recommendedName>
        <fullName evidence="3">DUF6458 domain-containing protein</fullName>
    </recommendedName>
</protein>
<evidence type="ECO:0000313" key="4">
    <source>
        <dbReference type="EMBL" id="GLW64644.1"/>
    </source>
</evidence>
<dbReference type="Proteomes" id="UP001165124">
    <property type="component" value="Unassembled WGS sequence"/>
</dbReference>
<evidence type="ECO:0000256" key="2">
    <source>
        <dbReference type="SAM" id="Phobius"/>
    </source>
</evidence>
<comment type="caution">
    <text evidence="4">The sequence shown here is derived from an EMBL/GenBank/DDBJ whole genome shotgun (WGS) entry which is preliminary data.</text>
</comment>
<keyword evidence="2" id="KW-0812">Transmembrane</keyword>
<dbReference type="EMBL" id="BSRZ01000006">
    <property type="protein sequence ID" value="GLW64644.1"/>
    <property type="molecule type" value="Genomic_DNA"/>
</dbReference>
<dbReference type="AlphaFoldDB" id="A0A9W6PX39"/>
<feature type="compositionally biased region" description="Basic and acidic residues" evidence="1">
    <location>
        <begin position="68"/>
        <end position="101"/>
    </location>
</feature>
<dbReference type="Pfam" id="PF20059">
    <property type="entry name" value="DUF6458"/>
    <property type="match status" value="1"/>
</dbReference>
<sequence>MGIGVSLVFIATGAILAFALRVDLSGVDIRMVGWILILVGLISLFFTLRYIRPRRGAGRVTAGTDPLYVERPDEADPTVHDERVIERSPEPHVERVERIIERPVPQPSTPHGHAAQESHLPQNPRAAQDPGVAQDPGYAQDPALQNRPASVPSDLGRHQTPRDRR</sequence>
<proteinExistence type="predicted"/>
<evidence type="ECO:0000259" key="3">
    <source>
        <dbReference type="Pfam" id="PF20059"/>
    </source>
</evidence>
<reference evidence="4" key="1">
    <citation type="submission" date="2023-02" db="EMBL/GenBank/DDBJ databases">
        <title>Actinomadura rubrobrunea NBRC 14622.</title>
        <authorList>
            <person name="Ichikawa N."/>
            <person name="Sato H."/>
            <person name="Tonouchi N."/>
        </authorList>
    </citation>
    <scope>NUCLEOTIDE SEQUENCE</scope>
    <source>
        <strain evidence="4">NBRC 14622</strain>
    </source>
</reference>
<feature type="compositionally biased region" description="Basic and acidic residues" evidence="1">
    <location>
        <begin position="155"/>
        <end position="165"/>
    </location>
</feature>
<name>A0A9W6PX39_9ACTN</name>
<keyword evidence="2" id="KW-0472">Membrane</keyword>
<gene>
    <name evidence="4" type="ORF">Arub01_28880</name>
</gene>
<feature type="transmembrane region" description="Helical" evidence="2">
    <location>
        <begin position="31"/>
        <end position="51"/>
    </location>
</feature>
<feature type="domain" description="DUF6458" evidence="3">
    <location>
        <begin position="1"/>
        <end position="58"/>
    </location>
</feature>
<evidence type="ECO:0000256" key="1">
    <source>
        <dbReference type="SAM" id="MobiDB-lite"/>
    </source>
</evidence>
<dbReference type="InterPro" id="IPR045597">
    <property type="entry name" value="DUF6458"/>
</dbReference>
<keyword evidence="2" id="KW-1133">Transmembrane helix</keyword>
<accession>A0A9W6PX39</accession>
<keyword evidence="5" id="KW-1185">Reference proteome</keyword>
<evidence type="ECO:0000313" key="5">
    <source>
        <dbReference type="Proteomes" id="UP001165124"/>
    </source>
</evidence>
<feature type="region of interest" description="Disordered" evidence="1">
    <location>
        <begin position="61"/>
        <end position="165"/>
    </location>
</feature>
<dbReference type="RefSeq" id="WP_106259176.1">
    <property type="nucleotide sequence ID" value="NZ_BSRZ01000006.1"/>
</dbReference>
<organism evidence="4 5">
    <name type="scientific">Actinomadura rubrobrunea</name>
    <dbReference type="NCBI Taxonomy" id="115335"/>
    <lineage>
        <taxon>Bacteria</taxon>
        <taxon>Bacillati</taxon>
        <taxon>Actinomycetota</taxon>
        <taxon>Actinomycetes</taxon>
        <taxon>Streptosporangiales</taxon>
        <taxon>Thermomonosporaceae</taxon>
        <taxon>Actinomadura</taxon>
    </lineage>
</organism>